<sequence length="288" mass="32497">MSRLIKGVCRLIIRLIQLVLTLFLMGVGLYIYVRYIEPRLLVVEKESLDTHYFEAEGLRIVQFSDVHLGEYYSIQDLVKLVDQINKCSPDLVLFTGDLLDEGGKYREGEQVGRLLKEIKATYGKFAVYGNHDHGANGSKLYKQIIEEGGFTLLKNNDVLITLPSEERIRIMGIDDHSLGNPDIKSAVRQIKKEEYNIFMSHAPDCADEVKAYPVDLQVAGHSHGGQVALPFLGPPFTPPYARKYIKGLYTFEANPRMTLYVNRGIGGSQLPYRLMNIPEVTLFLVGSK</sequence>
<dbReference type="EMBL" id="PEDL01000026">
    <property type="protein sequence ID" value="PHV69508.1"/>
    <property type="molecule type" value="Genomic_DNA"/>
</dbReference>
<evidence type="ECO:0000313" key="2">
    <source>
        <dbReference type="Proteomes" id="UP000224460"/>
    </source>
</evidence>
<comment type="caution">
    <text evidence="1">The sequence shown here is derived from an EMBL/GenBank/DDBJ whole genome shotgun (WGS) entry which is preliminary data.</text>
</comment>
<protein>
    <submittedName>
        <fullName evidence="1">Uncharacterized protein</fullName>
    </submittedName>
</protein>
<name>A0AC61D9X7_9FIRM</name>
<evidence type="ECO:0000313" key="1">
    <source>
        <dbReference type="EMBL" id="PHV69508.1"/>
    </source>
</evidence>
<proteinExistence type="predicted"/>
<dbReference type="Proteomes" id="UP000224460">
    <property type="component" value="Unassembled WGS sequence"/>
</dbReference>
<reference evidence="1" key="1">
    <citation type="submission" date="2017-10" db="EMBL/GenBank/DDBJ databases">
        <title>Genome sequence of cellulolytic Lachnospiraceae bacterium XHS1971 isolated from hotspring sediment.</title>
        <authorList>
            <person name="Vasudevan G."/>
            <person name="Joshi A.J."/>
            <person name="Hivarkar S."/>
            <person name="Lanjekar V.B."/>
            <person name="Dhakephalkar P.K."/>
            <person name="Dagar S."/>
        </authorList>
    </citation>
    <scope>NUCLEOTIDE SEQUENCE</scope>
    <source>
        <strain evidence="1">XHS1971</strain>
    </source>
</reference>
<organism evidence="1 2">
    <name type="scientific">Sporanaerobium hydrogeniformans</name>
    <dbReference type="NCBI Taxonomy" id="3072179"/>
    <lineage>
        <taxon>Bacteria</taxon>
        <taxon>Bacillati</taxon>
        <taxon>Bacillota</taxon>
        <taxon>Clostridia</taxon>
        <taxon>Lachnospirales</taxon>
        <taxon>Lachnospiraceae</taxon>
        <taxon>Sporanaerobium</taxon>
    </lineage>
</organism>
<gene>
    <name evidence="1" type="ORF">CS063_15405</name>
</gene>
<keyword evidence="2" id="KW-1185">Reference proteome</keyword>
<accession>A0AC61D9X7</accession>